<feature type="region of interest" description="Disordered" evidence="1">
    <location>
        <begin position="104"/>
        <end position="133"/>
    </location>
</feature>
<evidence type="ECO:0000313" key="3">
    <source>
        <dbReference type="Proteomes" id="UP000823046"/>
    </source>
</evidence>
<dbReference type="PANTHER" id="PTHR31551">
    <property type="entry name" value="PRE-MRNA-SPLICING FACTOR CWF18"/>
    <property type="match status" value="1"/>
</dbReference>
<dbReference type="Pfam" id="PF08315">
    <property type="entry name" value="cwf18"/>
    <property type="match status" value="1"/>
</dbReference>
<keyword evidence="3" id="KW-1185">Reference proteome</keyword>
<name>A0ABQ7JFQ6_9APIC</name>
<accession>A0ABQ7JFQ6</accession>
<dbReference type="EMBL" id="JADAQX010000023">
    <property type="protein sequence ID" value="KAF8822798.1"/>
    <property type="molecule type" value="Genomic_DNA"/>
</dbReference>
<organism evidence="2 3">
    <name type="scientific">Cardiosporidium cionae</name>
    <dbReference type="NCBI Taxonomy" id="476202"/>
    <lineage>
        <taxon>Eukaryota</taxon>
        <taxon>Sar</taxon>
        <taxon>Alveolata</taxon>
        <taxon>Apicomplexa</taxon>
        <taxon>Aconoidasida</taxon>
        <taxon>Nephromycida</taxon>
        <taxon>Cardiosporidium</taxon>
    </lineage>
</organism>
<reference evidence="2 3" key="1">
    <citation type="journal article" date="2020" name="bioRxiv">
        <title>Metabolic contributions of an alphaproteobacterial endosymbiont in the apicomplexan Cardiosporidium cionae.</title>
        <authorList>
            <person name="Hunter E.S."/>
            <person name="Paight C.J."/>
            <person name="Lane C.E."/>
        </authorList>
    </citation>
    <scope>NUCLEOTIDE SEQUENCE [LARGE SCALE GENOMIC DNA]</scope>
    <source>
        <strain evidence="2">ESH_2018</strain>
    </source>
</reference>
<dbReference type="PANTHER" id="PTHR31551:SF1">
    <property type="entry name" value="COILED-COIL DOMAIN-CONTAINING PROTEIN 12"/>
    <property type="match status" value="1"/>
</dbReference>
<gene>
    <name evidence="2" type="ORF">IE077_002606</name>
</gene>
<proteinExistence type="predicted"/>
<dbReference type="InterPro" id="IPR013169">
    <property type="entry name" value="mRNA_splic_Cwf18-like"/>
</dbReference>
<evidence type="ECO:0000313" key="2">
    <source>
        <dbReference type="EMBL" id="KAF8822798.1"/>
    </source>
</evidence>
<sequence>TMLHCNEGDFSVESLLRFRNYIPRDVSLQKFCSPKPLVKELEEQIDLYIQQTLKDSINQDILSQITPKRPNWDLKRDVEKKLQVLSNRTDRAILNLLRTQFNNELQKPEGNRSLPVDNAQTSQSIENETTLEDWNARQAVMNAMTEMEELSSLDADESL</sequence>
<feature type="non-terminal residue" evidence="2">
    <location>
        <position position="1"/>
    </location>
</feature>
<feature type="compositionally biased region" description="Polar residues" evidence="1">
    <location>
        <begin position="118"/>
        <end position="128"/>
    </location>
</feature>
<comment type="caution">
    <text evidence="2">The sequence shown here is derived from an EMBL/GenBank/DDBJ whole genome shotgun (WGS) entry which is preliminary data.</text>
</comment>
<protein>
    <submittedName>
        <fullName evidence="2">Cwf18 pre-mRna splicing factor protein</fullName>
    </submittedName>
</protein>
<evidence type="ECO:0000256" key="1">
    <source>
        <dbReference type="SAM" id="MobiDB-lite"/>
    </source>
</evidence>
<dbReference type="Proteomes" id="UP000823046">
    <property type="component" value="Unassembled WGS sequence"/>
</dbReference>